<protein>
    <submittedName>
        <fullName evidence="2">Uncharacterized protein</fullName>
    </submittedName>
</protein>
<keyword evidence="3" id="KW-1185">Reference proteome</keyword>
<feature type="region of interest" description="Disordered" evidence="1">
    <location>
        <begin position="128"/>
        <end position="151"/>
    </location>
</feature>
<reference evidence="2 3" key="1">
    <citation type="submission" date="2020-02" db="EMBL/GenBank/DDBJ databases">
        <authorList>
            <person name="Li X.-J."/>
            <person name="Feng X.-M."/>
        </authorList>
    </citation>
    <scope>NUCLEOTIDE SEQUENCE [LARGE SCALE GENOMIC DNA]</scope>
    <source>
        <strain evidence="2 3">CGMCC 4.7225</strain>
    </source>
</reference>
<evidence type="ECO:0000256" key="1">
    <source>
        <dbReference type="SAM" id="MobiDB-lite"/>
    </source>
</evidence>
<dbReference type="AlphaFoldDB" id="A0A6N9YP57"/>
<dbReference type="EMBL" id="JAAGOB010000008">
    <property type="protein sequence ID" value="NED96826.1"/>
    <property type="molecule type" value="Genomic_DNA"/>
</dbReference>
<dbReference type="RefSeq" id="WP_163819603.1">
    <property type="nucleotide sequence ID" value="NZ_JAAGOB010000008.1"/>
</dbReference>
<comment type="caution">
    <text evidence="2">The sequence shown here is derived from an EMBL/GenBank/DDBJ whole genome shotgun (WGS) entry which is preliminary data.</text>
</comment>
<evidence type="ECO:0000313" key="3">
    <source>
        <dbReference type="Proteomes" id="UP000469185"/>
    </source>
</evidence>
<organism evidence="2 3">
    <name type="scientific">Phytoactinopolyspora alkaliphila</name>
    <dbReference type="NCBI Taxonomy" id="1783498"/>
    <lineage>
        <taxon>Bacteria</taxon>
        <taxon>Bacillati</taxon>
        <taxon>Actinomycetota</taxon>
        <taxon>Actinomycetes</taxon>
        <taxon>Jiangellales</taxon>
        <taxon>Jiangellaceae</taxon>
        <taxon>Phytoactinopolyspora</taxon>
    </lineage>
</organism>
<sequence>MISDIRTDDGLRDALGRLPAEGGWDGPLGRRIVATLAAAARHWVRSHTYDVVDPHRREHLTGVAWEFVATNTSAVIAARSPWGLLITAMRHHAAAEALADELSTSARHAKNLLEEKVRARLPTPLHSAVRPGLAHETTATQPASSKTNDDPVSHEVLAHLEPDPTADWDNALRALYDELLAAGAPSEKTAAAIENVIDASCSTTSRSRMHTAVYRSTSMLDLTHAQRRALTELLIGTRRGGPEQSTWLAIRRSIASGEEPAMSTDVVAATRIARFASASQQDPASVRQLAMSA</sequence>
<name>A0A6N9YP57_9ACTN</name>
<evidence type="ECO:0000313" key="2">
    <source>
        <dbReference type="EMBL" id="NED96826.1"/>
    </source>
</evidence>
<dbReference type="Proteomes" id="UP000469185">
    <property type="component" value="Unassembled WGS sequence"/>
</dbReference>
<accession>A0A6N9YP57</accession>
<feature type="compositionally biased region" description="Polar residues" evidence="1">
    <location>
        <begin position="137"/>
        <end position="146"/>
    </location>
</feature>
<gene>
    <name evidence="2" type="ORF">G1H11_16075</name>
</gene>
<proteinExistence type="predicted"/>